<dbReference type="Pfam" id="PF09376">
    <property type="entry name" value="NurA"/>
    <property type="match status" value="1"/>
</dbReference>
<protein>
    <recommendedName>
        <fullName evidence="1">NurA domain-containing protein</fullName>
    </recommendedName>
</protein>
<dbReference type="Proteomes" id="UP001054846">
    <property type="component" value="Chromosome"/>
</dbReference>
<evidence type="ECO:0000259" key="1">
    <source>
        <dbReference type="Pfam" id="PF09376"/>
    </source>
</evidence>
<proteinExistence type="predicted"/>
<evidence type="ECO:0000313" key="2">
    <source>
        <dbReference type="EMBL" id="UFP95812.1"/>
    </source>
</evidence>
<name>A0ABY3PQV5_9CYAN</name>
<gene>
    <name evidence="2" type="ORF">ISF26_06150</name>
</gene>
<accession>A0ABY3PQV5</accession>
<organism evidence="2 3">
    <name type="scientific">Gloeobacter morelensis MG652769</name>
    <dbReference type="NCBI Taxonomy" id="2781736"/>
    <lineage>
        <taxon>Bacteria</taxon>
        <taxon>Bacillati</taxon>
        <taxon>Cyanobacteriota</taxon>
        <taxon>Cyanophyceae</taxon>
        <taxon>Gloeobacterales</taxon>
        <taxon>Gloeobacteraceae</taxon>
        <taxon>Gloeobacter</taxon>
        <taxon>Gloeobacter morelensis</taxon>
    </lineage>
</organism>
<reference evidence="2 3" key="1">
    <citation type="journal article" date="2021" name="Genome Biol. Evol.">
        <title>Complete Genome Sequencing of a Novel Gloeobacter Species from a Waterfall Cave in Mexico.</title>
        <authorList>
            <person name="Saw J.H."/>
            <person name="Cardona T."/>
            <person name="Montejano G."/>
        </authorList>
    </citation>
    <scope>NUCLEOTIDE SEQUENCE [LARGE SCALE GENOMIC DNA]</scope>
    <source>
        <strain evidence="2">MG652769</strain>
    </source>
</reference>
<dbReference type="RefSeq" id="WP_230843038.1">
    <property type="nucleotide sequence ID" value="NZ_CP063845.1"/>
</dbReference>
<keyword evidence="3" id="KW-1185">Reference proteome</keyword>
<feature type="domain" description="NurA" evidence="1">
    <location>
        <begin position="66"/>
        <end position="323"/>
    </location>
</feature>
<sequence>METQDPGIPFSEQFSSLLEDDISEYVRDLQFLNSPQVNSLLDRARDRMLGDGIISSLVPATPADAMAAVDGGNSVLEIGSGNHCFVLAVRYSTQPGYDIALSMERLRFEDNEPGALMYGVRTAMELREIALGNRHRLLQIVDGSWVSVLQTLNRTLVHYGEASGHDRGLLKKHLGPALDLDGHFVEAVRHPCNIALSKGAVSEVYRREYLGEQIKISDKVFLLGVLKAGEYTKPKALKDSGAGQLNVHTDGLFACQRDIKEIYNGQLSSTGEHFLCSTYFKPHPWSPVKRIEFHRRLLASGEAGFRRMLSTVSKSMKIPTILEPLEQFVVDQIVKQHTARMPALYQTVGIASIQRYSNDLALQLVGQMRT</sequence>
<evidence type="ECO:0000313" key="3">
    <source>
        <dbReference type="Proteomes" id="UP001054846"/>
    </source>
</evidence>
<dbReference type="EMBL" id="CP063845">
    <property type="protein sequence ID" value="UFP95812.1"/>
    <property type="molecule type" value="Genomic_DNA"/>
</dbReference>
<dbReference type="InterPro" id="IPR018977">
    <property type="entry name" value="NurA_domain"/>
</dbReference>